<dbReference type="Proteomes" id="UP000718451">
    <property type="component" value="Unassembled WGS sequence"/>
</dbReference>
<evidence type="ECO:0000256" key="1">
    <source>
        <dbReference type="ARBA" id="ARBA00022737"/>
    </source>
</evidence>
<feature type="chain" id="PRO_5047425823" description="Sortilin N-terminal domain-containing protein" evidence="2">
    <location>
        <begin position="22"/>
        <end position="1034"/>
    </location>
</feature>
<organism evidence="4 5">
    <name type="scientific">Croceivirga thetidis</name>
    <dbReference type="NCBI Taxonomy" id="2721623"/>
    <lineage>
        <taxon>Bacteria</taxon>
        <taxon>Pseudomonadati</taxon>
        <taxon>Bacteroidota</taxon>
        <taxon>Flavobacteriia</taxon>
        <taxon>Flavobacteriales</taxon>
        <taxon>Flavobacteriaceae</taxon>
        <taxon>Croceivirga</taxon>
    </lineage>
</organism>
<evidence type="ECO:0000313" key="5">
    <source>
        <dbReference type="Proteomes" id="UP000718451"/>
    </source>
</evidence>
<dbReference type="InterPro" id="IPR031778">
    <property type="entry name" value="Sortilin_N"/>
</dbReference>
<dbReference type="PANTHER" id="PTHR43739">
    <property type="entry name" value="XYLOGLUCANASE (EUROFUNG)"/>
    <property type="match status" value="1"/>
</dbReference>
<feature type="domain" description="Sortilin N-terminal" evidence="3">
    <location>
        <begin position="123"/>
        <end position="246"/>
    </location>
</feature>
<dbReference type="Gene3D" id="2.60.40.4070">
    <property type="match status" value="1"/>
</dbReference>
<gene>
    <name evidence="4" type="ORF">HCU67_09575</name>
</gene>
<feature type="signal peptide" evidence="2">
    <location>
        <begin position="1"/>
        <end position="21"/>
    </location>
</feature>
<evidence type="ECO:0000259" key="3">
    <source>
        <dbReference type="Pfam" id="PF15902"/>
    </source>
</evidence>
<dbReference type="RefSeq" id="WP_168552407.1">
    <property type="nucleotide sequence ID" value="NZ_JAAWWL010000002.1"/>
</dbReference>
<reference evidence="4 5" key="1">
    <citation type="submission" date="2020-04" db="EMBL/GenBank/DDBJ databases">
        <authorList>
            <person name="Yoon J."/>
        </authorList>
    </citation>
    <scope>NUCLEOTIDE SEQUENCE [LARGE SCALE GENOMIC DNA]</scope>
    <source>
        <strain evidence="4 5">DJ-13</strain>
    </source>
</reference>
<dbReference type="InterPro" id="IPR052025">
    <property type="entry name" value="Xyloglucanase_GH74"/>
</dbReference>
<dbReference type="Gene3D" id="2.130.10.10">
    <property type="entry name" value="YVTN repeat-like/Quinoprotein amine dehydrogenase"/>
    <property type="match status" value="5"/>
</dbReference>
<keyword evidence="5" id="KW-1185">Reference proteome</keyword>
<comment type="caution">
    <text evidence="4">The sequence shown here is derived from an EMBL/GenBank/DDBJ whole genome shotgun (WGS) entry which is preliminary data.</text>
</comment>
<keyword evidence="1" id="KW-0677">Repeat</keyword>
<dbReference type="CDD" id="cd15482">
    <property type="entry name" value="Sialidase_non-viral"/>
    <property type="match status" value="1"/>
</dbReference>
<sequence>MKSSKLHLLLWALLSVNLSISQNSDNAEALKSMEWRAIGPANMGGRVTDIDGIPGDPSTFYVSGADGGIFKTTNGGVNFKPIFEGQRAYSIGALTIAPSDHNVLWVGTGEGDPRNSVGYGWGVYRSVDAGKNWTHLGLKKTERIKRIVVDPNDPDVACVCALGKEWGANPERGVFKTTDGGKSWDKILYIDEDTGCSDITMDMSNPRIIYAGMWTFRRKPWRFDDGGRETAIYRTMDGGESWEKIMNGLPKTPMARPGIHIAQSEPNVIYLMTEFQGGGTAFRSEDRGDNWVMVNDDPNINFRPFYYSDVRVDPNNPDILFSISGRLSRSVDGGNNWETIARTVHGDHQALWIDPTNSNYILNGSDGGYQISHDGGDSWEIINNVELSQFYQIFIDNKDPYNIYGGLQDNGTWVGPSNSLYSAGILKRHWKGLAYGDGYFAVPIPGSEHEVYANLQGGVIFHVDSRHGNVRNIHPYPKIIGSAGDAIEDHKYRFNWDSPITISPHDPNTVYFGGNVVFKSTDRGNSWEEISPDLTTNDKSKQRTSGGEIYQDNTAAEFHCSILYIDESPVEKGVIWVGTDDGNVQLTRDGGATWTKLNDRIKGLPAFAWVAKIHASEHDAGTAFVTVDQHRMDDFRPYIFMTTDYGKTWAKITNGLPQDDYVKVTRQDPINPNVLYAGMEHGIFASWDKGNSWTKINNNLPNVSVRDLRVQARDRDLIVGTHGRGAWVLDDIRPIQEIGEAKGKSTHLFPVRRATQWHMFWRVENLGDRHYKAKNPDYGANINFYLAEGNGKTAEVEILDTSGKLIRTLKDTTLTSGVNRIVWDLGHDAATKMKGGSSGGFFSGQMHPLVAPGSYTARLKVNGEVLETPIEVRADPRIEINAADYGAKTELLLELRELLSQTNVMINNTNTYKAQLTNLKEKLASNQNLDEAISGVIDGAMKKISDLQDDILKRPPPSMTYRQRPRLREEIRSVMRAVNGAWAKPTQPQLSRLQQLRGEVAEAQRSLNQIIDSDIKSINEKTKNIPQITIGEKK</sequence>
<dbReference type="Pfam" id="PF15902">
    <property type="entry name" value="Sortilin-Vps10"/>
    <property type="match status" value="1"/>
</dbReference>
<dbReference type="EMBL" id="JAAWWL010000002">
    <property type="protein sequence ID" value="NKI32190.1"/>
    <property type="molecule type" value="Genomic_DNA"/>
</dbReference>
<evidence type="ECO:0000256" key="2">
    <source>
        <dbReference type="SAM" id="SignalP"/>
    </source>
</evidence>
<name>A0ABX1GTF4_9FLAO</name>
<dbReference type="InterPro" id="IPR015943">
    <property type="entry name" value="WD40/YVTN_repeat-like_dom_sf"/>
</dbReference>
<proteinExistence type="predicted"/>
<dbReference type="SUPFAM" id="SSF50939">
    <property type="entry name" value="Sialidases"/>
    <property type="match status" value="2"/>
</dbReference>
<accession>A0ABX1GTF4</accession>
<dbReference type="InterPro" id="IPR036278">
    <property type="entry name" value="Sialidase_sf"/>
</dbReference>
<protein>
    <recommendedName>
        <fullName evidence="3">Sortilin N-terminal domain-containing protein</fullName>
    </recommendedName>
</protein>
<keyword evidence="2" id="KW-0732">Signal</keyword>
<dbReference type="PANTHER" id="PTHR43739:SF5">
    <property type="entry name" value="EXO-ALPHA-SIALIDASE"/>
    <property type="match status" value="1"/>
</dbReference>
<evidence type="ECO:0000313" key="4">
    <source>
        <dbReference type="EMBL" id="NKI32190.1"/>
    </source>
</evidence>